<protein>
    <recommendedName>
        <fullName evidence="2">Helix-hairpin-helix DNA-binding motif class 1 domain-containing protein</fullName>
    </recommendedName>
</protein>
<evidence type="ECO:0000313" key="3">
    <source>
        <dbReference type="EMBL" id="PXF31194.1"/>
    </source>
</evidence>
<feature type="domain" description="Helix-hairpin-helix DNA-binding motif class 1" evidence="2">
    <location>
        <begin position="33"/>
        <end position="52"/>
    </location>
</feature>
<name>A0ABX5LX52_9GAMM</name>
<dbReference type="SMART" id="SM00278">
    <property type="entry name" value="HhH1"/>
    <property type="match status" value="2"/>
</dbReference>
<dbReference type="InterPro" id="IPR010994">
    <property type="entry name" value="RuvA_2-like"/>
</dbReference>
<sequence length="93" mass="9835">MKVLKTLAAVAALTFPLFSFATPVNINTATAEELAKALNGVGQKKAEAIVAWRAEHGPFTSAEQLSEVKGIGEALIARNKDDILLQDTTKAAQ</sequence>
<dbReference type="RefSeq" id="WP_110187386.1">
    <property type="nucleotide sequence ID" value="NZ_CP177354.1"/>
</dbReference>
<dbReference type="InterPro" id="IPR003583">
    <property type="entry name" value="Hlx-hairpin-Hlx_DNA-bd_motif"/>
</dbReference>
<feature type="domain" description="Helix-hairpin-helix DNA-binding motif class 1" evidence="2">
    <location>
        <begin position="63"/>
        <end position="82"/>
    </location>
</feature>
<keyword evidence="1" id="KW-0732">Signal</keyword>
<evidence type="ECO:0000313" key="4">
    <source>
        <dbReference type="Proteomes" id="UP000248090"/>
    </source>
</evidence>
<evidence type="ECO:0000256" key="1">
    <source>
        <dbReference type="SAM" id="SignalP"/>
    </source>
</evidence>
<keyword evidence="4" id="KW-1185">Reference proteome</keyword>
<dbReference type="Pfam" id="PF12836">
    <property type="entry name" value="HHH_3"/>
    <property type="match status" value="1"/>
</dbReference>
<comment type="caution">
    <text evidence="3">The sequence shown here is derived from an EMBL/GenBank/DDBJ whole genome shotgun (WGS) entry which is preliminary data.</text>
</comment>
<reference evidence="3 4" key="1">
    <citation type="submission" date="2015-03" db="EMBL/GenBank/DDBJ databases">
        <authorList>
            <person name="Krishnan R."/>
            <person name="Midha S."/>
            <person name="Patil P.B."/>
            <person name="Rameshkumar N."/>
        </authorList>
    </citation>
    <scope>NUCLEOTIDE SEQUENCE [LARGE SCALE GENOMIC DNA]</scope>
    <source>
        <strain evidence="3 4">L1E11</strain>
    </source>
</reference>
<evidence type="ECO:0000259" key="2">
    <source>
        <dbReference type="SMART" id="SM00278"/>
    </source>
</evidence>
<feature type="chain" id="PRO_5045462090" description="Helix-hairpin-helix DNA-binding motif class 1 domain-containing protein" evidence="1">
    <location>
        <begin position="22"/>
        <end position="93"/>
    </location>
</feature>
<accession>A0ABX5LX52</accession>
<feature type="signal peptide" evidence="1">
    <location>
        <begin position="1"/>
        <end position="21"/>
    </location>
</feature>
<dbReference type="Gene3D" id="1.10.150.280">
    <property type="entry name" value="AF1531-like domain"/>
    <property type="match status" value="1"/>
</dbReference>
<dbReference type="SUPFAM" id="SSF47781">
    <property type="entry name" value="RuvA domain 2-like"/>
    <property type="match status" value="1"/>
</dbReference>
<proteinExistence type="predicted"/>
<dbReference type="Proteomes" id="UP000248090">
    <property type="component" value="Unassembled WGS sequence"/>
</dbReference>
<dbReference type="InterPro" id="IPR004509">
    <property type="entry name" value="Competence_ComEA_HhH"/>
</dbReference>
<organism evidence="3 4">
    <name type="scientific">Pokkaliibacter plantistimulans</name>
    <dbReference type="NCBI Taxonomy" id="1635171"/>
    <lineage>
        <taxon>Bacteria</taxon>
        <taxon>Pseudomonadati</taxon>
        <taxon>Pseudomonadota</taxon>
        <taxon>Gammaproteobacteria</taxon>
        <taxon>Oceanospirillales</taxon>
        <taxon>Balneatrichaceae</taxon>
        <taxon>Pokkaliibacter</taxon>
    </lineage>
</organism>
<dbReference type="PANTHER" id="PTHR21180:SF32">
    <property type="entry name" value="ENDONUCLEASE_EXONUCLEASE_PHOSPHATASE FAMILY DOMAIN-CONTAINING PROTEIN 1"/>
    <property type="match status" value="1"/>
</dbReference>
<gene>
    <name evidence="3" type="ORF">WH50_11195</name>
</gene>
<dbReference type="InterPro" id="IPR051675">
    <property type="entry name" value="Endo/Exo/Phosphatase_dom_1"/>
</dbReference>
<dbReference type="EMBL" id="LAPT01000047">
    <property type="protein sequence ID" value="PXF31194.1"/>
    <property type="molecule type" value="Genomic_DNA"/>
</dbReference>
<dbReference type="PANTHER" id="PTHR21180">
    <property type="entry name" value="ENDONUCLEASE/EXONUCLEASE/PHOSPHATASE FAMILY DOMAIN-CONTAINING PROTEIN 1"/>
    <property type="match status" value="1"/>
</dbReference>
<dbReference type="NCBIfam" id="TIGR00426">
    <property type="entry name" value="competence protein ComEA helix-hairpin-helix repeat region"/>
    <property type="match status" value="1"/>
</dbReference>